<comment type="caution">
    <text evidence="11">The sequence shown here is derived from an EMBL/GenBank/DDBJ whole genome shotgun (WGS) entry which is preliminary data.</text>
</comment>
<dbReference type="InterPro" id="IPR015943">
    <property type="entry name" value="WD40/YVTN_repeat-like_dom_sf"/>
</dbReference>
<feature type="region of interest" description="Disordered" evidence="10">
    <location>
        <begin position="17"/>
        <end position="36"/>
    </location>
</feature>
<evidence type="ECO:0000256" key="4">
    <source>
        <dbReference type="ARBA" id="ARBA00022927"/>
    </source>
</evidence>
<sequence>MPPGRLLAQQPPWLARSTPGHTFFHSPSTTTTPPPLAHRGTEIFLSANNELRWTSTSHLQNGKPHRILKHSIPLPITHLSISPSGDLLAISTTHTIHIALLPASSHLHSGDTSPLKLKTHQIGPTDHVLEQSPLASTLWHPLSPTGNCLVTVTRDACVRLWELETNNRSTFSEPSLAIDLKKLANASSSQADFSASKYGVSTGFSPDEVEMLVASSCFGGSGHSNENGWSSMTLWIVMSEGDIYALCPLLPKRWRAPPTLLPGLSTSVVSKLRALSAVDAEVGEREKRTVEQQCKFLAEVDGQEALVLPTTGYDENGYEMMEVYTRPTKPGAVPKLQGPFYMGEEIEAGEVTDIFVVAAKMDGEEDVDDDDDDEYGDEGEEGEGGLSVGVVCLATSSGRVHVCLDLEGVEAEWLPSKRLRSFTPDNDDYGEKSLLLFETIDVSGGGEGNGEVGMRFTASPVDRYGVFVTTGQGVWSLDFSPWTTNLEAELASSSDAGIDFRLRMLLESSRTGVERVVTIQDPVGEASTAIAVFDDEEDSYTILTSSSSNQPYASVLALPVPASHAYAPDNDYDYAAATTTNSLAGTETRAPYEPAQIFYQASALPQLLRTATEKKLLGPGGDKGREVRFSPATLQVMTEAHRIMASETHRLAEGTADLVRRLERMLAELREQVRRVREVGGKVEDVVGGTEGGVDGEGMTGRAGIEARAQKAEDRTKRLGERVEKLRGRMSELGGRQLSVKEKAFAAEVERVEKTLGNAPTPEAPVNPSALVHMENSEVERREHEEGRDGTLTGRFEAVRELRDQLVAQVEESVAEQSAAEEGKGGGRGVVGGGFRGRRLEAVWELLEREGALVEGMEGRLARLGAGT</sequence>
<protein>
    <submittedName>
        <fullName evidence="11">Uncharacterized protein</fullName>
    </submittedName>
</protein>
<reference evidence="11" key="1">
    <citation type="submission" date="2023-08" db="EMBL/GenBank/DDBJ databases">
        <title>Black Yeasts Isolated from many extreme environments.</title>
        <authorList>
            <person name="Coleine C."/>
            <person name="Stajich J.E."/>
            <person name="Selbmann L."/>
        </authorList>
    </citation>
    <scope>NUCLEOTIDE SEQUENCE</scope>
    <source>
        <strain evidence="11">CCFEE 5810</strain>
    </source>
</reference>
<dbReference type="InterPro" id="IPR001680">
    <property type="entry name" value="WD40_rpt"/>
</dbReference>
<dbReference type="GO" id="GO:0006606">
    <property type="term" value="P:protein import into nucleus"/>
    <property type="evidence" value="ECO:0007669"/>
    <property type="project" value="TreeGrafter"/>
</dbReference>
<dbReference type="AlphaFoldDB" id="A0AAN7ZQT1"/>
<evidence type="ECO:0000256" key="1">
    <source>
        <dbReference type="ARBA" id="ARBA00004567"/>
    </source>
</evidence>
<keyword evidence="6" id="KW-0906">Nuclear pore complex</keyword>
<dbReference type="GO" id="GO:0006406">
    <property type="term" value="P:mRNA export from nucleus"/>
    <property type="evidence" value="ECO:0007669"/>
    <property type="project" value="TreeGrafter"/>
</dbReference>
<feature type="compositionally biased region" description="Gly residues" evidence="10">
    <location>
        <begin position="689"/>
        <end position="701"/>
    </location>
</feature>
<evidence type="ECO:0000256" key="9">
    <source>
        <dbReference type="SAM" id="Coils"/>
    </source>
</evidence>
<evidence type="ECO:0000256" key="10">
    <source>
        <dbReference type="SAM" id="MobiDB-lite"/>
    </source>
</evidence>
<dbReference type="GO" id="GO:0000056">
    <property type="term" value="P:ribosomal small subunit export from nucleus"/>
    <property type="evidence" value="ECO:0007669"/>
    <property type="project" value="InterPro"/>
</dbReference>
<evidence type="ECO:0000256" key="6">
    <source>
        <dbReference type="ARBA" id="ARBA00023132"/>
    </source>
</evidence>
<gene>
    <name evidence="11" type="ORF">LTR97_000165</name>
</gene>
<feature type="region of interest" description="Disordered" evidence="10">
    <location>
        <begin position="687"/>
        <end position="717"/>
    </location>
</feature>
<proteinExistence type="predicted"/>
<dbReference type="PANTHER" id="PTHR13257">
    <property type="entry name" value="NUCLEOPORIN NUP84-RELATED"/>
    <property type="match status" value="1"/>
</dbReference>
<dbReference type="SUPFAM" id="SSF82171">
    <property type="entry name" value="DPP6 N-terminal domain-like"/>
    <property type="match status" value="1"/>
</dbReference>
<dbReference type="InterPro" id="IPR037700">
    <property type="entry name" value="NUP88/NUP82"/>
</dbReference>
<feature type="coiled-coil region" evidence="9">
    <location>
        <begin position="652"/>
        <end position="679"/>
    </location>
</feature>
<dbReference type="EMBL" id="JAVRQU010000001">
    <property type="protein sequence ID" value="KAK5707627.1"/>
    <property type="molecule type" value="Genomic_DNA"/>
</dbReference>
<keyword evidence="8" id="KW-0853">WD repeat</keyword>
<evidence type="ECO:0000256" key="2">
    <source>
        <dbReference type="ARBA" id="ARBA00022448"/>
    </source>
</evidence>
<keyword evidence="9" id="KW-0175">Coiled coil</keyword>
<feature type="compositionally biased region" description="Basic and acidic residues" evidence="10">
    <location>
        <begin position="708"/>
        <end position="717"/>
    </location>
</feature>
<dbReference type="GO" id="GO:0005643">
    <property type="term" value="C:nuclear pore"/>
    <property type="evidence" value="ECO:0007669"/>
    <property type="project" value="UniProtKB-SubCell"/>
</dbReference>
<feature type="region of interest" description="Disordered" evidence="10">
    <location>
        <begin position="363"/>
        <end position="384"/>
    </location>
</feature>
<keyword evidence="4" id="KW-0653">Protein transport</keyword>
<feature type="compositionally biased region" description="Acidic residues" evidence="10">
    <location>
        <begin position="363"/>
        <end position="383"/>
    </location>
</feature>
<evidence type="ECO:0000313" key="11">
    <source>
        <dbReference type="EMBL" id="KAK5707627.1"/>
    </source>
</evidence>
<organism evidence="11 12">
    <name type="scientific">Elasticomyces elasticus</name>
    <dbReference type="NCBI Taxonomy" id="574655"/>
    <lineage>
        <taxon>Eukaryota</taxon>
        <taxon>Fungi</taxon>
        <taxon>Dikarya</taxon>
        <taxon>Ascomycota</taxon>
        <taxon>Pezizomycotina</taxon>
        <taxon>Dothideomycetes</taxon>
        <taxon>Dothideomycetidae</taxon>
        <taxon>Mycosphaerellales</taxon>
        <taxon>Teratosphaeriaceae</taxon>
        <taxon>Elasticomyces</taxon>
    </lineage>
</organism>
<dbReference type="Proteomes" id="UP001310594">
    <property type="component" value="Unassembled WGS sequence"/>
</dbReference>
<evidence type="ECO:0000256" key="7">
    <source>
        <dbReference type="ARBA" id="ARBA00023242"/>
    </source>
</evidence>
<feature type="compositionally biased region" description="Low complexity" evidence="10">
    <location>
        <begin position="21"/>
        <end position="31"/>
    </location>
</feature>
<accession>A0AAN7ZQT1</accession>
<dbReference type="Gene3D" id="2.130.10.10">
    <property type="entry name" value="YVTN repeat-like/Quinoprotein amine dehydrogenase"/>
    <property type="match status" value="1"/>
</dbReference>
<evidence type="ECO:0000256" key="8">
    <source>
        <dbReference type="PROSITE-ProRule" id="PRU00221"/>
    </source>
</evidence>
<feature type="repeat" description="WD" evidence="8">
    <location>
        <begin position="142"/>
        <end position="171"/>
    </location>
</feature>
<name>A0AAN7ZQT1_9PEZI</name>
<keyword evidence="5" id="KW-0811">Translocation</keyword>
<comment type="subcellular location">
    <subcellularLocation>
        <location evidence="1">Nucleus</location>
        <location evidence="1">Nuclear pore complex</location>
    </subcellularLocation>
</comment>
<keyword evidence="2" id="KW-0813">Transport</keyword>
<dbReference type="GO" id="GO:0000055">
    <property type="term" value="P:ribosomal large subunit export from nucleus"/>
    <property type="evidence" value="ECO:0007669"/>
    <property type="project" value="InterPro"/>
</dbReference>
<evidence type="ECO:0000256" key="5">
    <source>
        <dbReference type="ARBA" id="ARBA00023010"/>
    </source>
</evidence>
<keyword evidence="7" id="KW-0539">Nucleus</keyword>
<evidence type="ECO:0000256" key="3">
    <source>
        <dbReference type="ARBA" id="ARBA00022816"/>
    </source>
</evidence>
<evidence type="ECO:0000313" key="12">
    <source>
        <dbReference type="Proteomes" id="UP001310594"/>
    </source>
</evidence>
<dbReference type="PANTHER" id="PTHR13257:SF0">
    <property type="entry name" value="NUCLEAR PORE COMPLEX PROTEIN NUP88"/>
    <property type="match status" value="1"/>
</dbReference>
<dbReference type="PROSITE" id="PS50082">
    <property type="entry name" value="WD_REPEATS_2"/>
    <property type="match status" value="1"/>
</dbReference>
<dbReference type="GO" id="GO:0017056">
    <property type="term" value="F:structural constituent of nuclear pore"/>
    <property type="evidence" value="ECO:0007669"/>
    <property type="project" value="InterPro"/>
</dbReference>
<keyword evidence="3" id="KW-0509">mRNA transport</keyword>